<evidence type="ECO:0000313" key="2">
    <source>
        <dbReference type="EMBL" id="KAG9337231.1"/>
    </source>
</evidence>
<comment type="caution">
    <text evidence="2">The sequence shown here is derived from an EMBL/GenBank/DDBJ whole genome shotgun (WGS) entry which is preliminary data.</text>
</comment>
<protein>
    <submittedName>
        <fullName evidence="2">Uncharacterized protein</fullName>
    </submittedName>
</protein>
<feature type="region of interest" description="Disordered" evidence="1">
    <location>
        <begin position="43"/>
        <end position="62"/>
    </location>
</feature>
<dbReference type="AlphaFoldDB" id="A0A8T2NEC7"/>
<name>A0A8T2NEC7_9TELE</name>
<evidence type="ECO:0000313" key="3">
    <source>
        <dbReference type="Proteomes" id="UP000824540"/>
    </source>
</evidence>
<reference evidence="2" key="1">
    <citation type="thesis" date="2021" institute="BYU ScholarsArchive" country="Provo, UT, USA">
        <title>Applications of and Algorithms for Genome Assembly and Genomic Analyses with an Emphasis on Marine Teleosts.</title>
        <authorList>
            <person name="Pickett B.D."/>
        </authorList>
    </citation>
    <scope>NUCLEOTIDE SEQUENCE</scope>
    <source>
        <strain evidence="2">HI-2016</strain>
    </source>
</reference>
<gene>
    <name evidence="2" type="ORF">JZ751_029516</name>
</gene>
<organism evidence="2 3">
    <name type="scientific">Albula glossodonta</name>
    <name type="common">roundjaw bonefish</name>
    <dbReference type="NCBI Taxonomy" id="121402"/>
    <lineage>
        <taxon>Eukaryota</taxon>
        <taxon>Metazoa</taxon>
        <taxon>Chordata</taxon>
        <taxon>Craniata</taxon>
        <taxon>Vertebrata</taxon>
        <taxon>Euteleostomi</taxon>
        <taxon>Actinopterygii</taxon>
        <taxon>Neopterygii</taxon>
        <taxon>Teleostei</taxon>
        <taxon>Albuliformes</taxon>
        <taxon>Albulidae</taxon>
        <taxon>Albula</taxon>
    </lineage>
</organism>
<keyword evidence="3" id="KW-1185">Reference proteome</keyword>
<dbReference type="Proteomes" id="UP000824540">
    <property type="component" value="Unassembled WGS sequence"/>
</dbReference>
<feature type="region of interest" description="Disordered" evidence="1">
    <location>
        <begin position="1"/>
        <end position="21"/>
    </location>
</feature>
<proteinExistence type="predicted"/>
<evidence type="ECO:0000256" key="1">
    <source>
        <dbReference type="SAM" id="MobiDB-lite"/>
    </source>
</evidence>
<dbReference type="EMBL" id="JAFBMS010000091">
    <property type="protein sequence ID" value="KAG9337231.1"/>
    <property type="molecule type" value="Genomic_DNA"/>
</dbReference>
<sequence>MRGSAGSRVASSPPPSPAQMPIHFSHCSVRLGCLPPLSARLTADPSGEDAKICVPAPPRQLP</sequence>
<feature type="compositionally biased region" description="Low complexity" evidence="1">
    <location>
        <begin position="1"/>
        <end position="11"/>
    </location>
</feature>
<accession>A0A8T2NEC7</accession>